<reference evidence="1 2" key="1">
    <citation type="journal article" date="2020" name="mSystems">
        <title>Defining Genomic and Predicted Metabolic Features of the Acetobacterium Genus.</title>
        <authorList>
            <person name="Ross D.E."/>
            <person name="Marshall C.W."/>
            <person name="Gulliver D."/>
            <person name="May H.D."/>
            <person name="Norman R.S."/>
        </authorList>
    </citation>
    <scope>NUCLEOTIDE SEQUENCE [LARGE SCALE GENOMIC DNA]</scope>
    <source>
        <strain evidence="1 2">DSM 4132</strain>
    </source>
</reference>
<dbReference type="EMBL" id="WJBE01000004">
    <property type="protein sequence ID" value="MBC3899234.1"/>
    <property type="molecule type" value="Genomic_DNA"/>
</dbReference>
<accession>A0ABR6YVP9</accession>
<keyword evidence="2" id="KW-1185">Reference proteome</keyword>
<organism evidence="1 2">
    <name type="scientific">Acetobacterium malicum</name>
    <dbReference type="NCBI Taxonomy" id="52692"/>
    <lineage>
        <taxon>Bacteria</taxon>
        <taxon>Bacillati</taxon>
        <taxon>Bacillota</taxon>
        <taxon>Clostridia</taxon>
        <taxon>Eubacteriales</taxon>
        <taxon>Eubacteriaceae</taxon>
        <taxon>Acetobacterium</taxon>
    </lineage>
</organism>
<dbReference type="InterPro" id="IPR016785">
    <property type="entry name" value="ComGD"/>
</dbReference>
<dbReference type="Proteomes" id="UP000622405">
    <property type="component" value="Unassembled WGS sequence"/>
</dbReference>
<gene>
    <name evidence="1" type="ORF">GH811_06340</name>
</gene>
<evidence type="ECO:0000313" key="1">
    <source>
        <dbReference type="EMBL" id="MBC3899234.1"/>
    </source>
</evidence>
<dbReference type="InterPro" id="IPR012902">
    <property type="entry name" value="N_methyl_site"/>
</dbReference>
<dbReference type="SUPFAM" id="SSF54523">
    <property type="entry name" value="Pili subunits"/>
    <property type="match status" value="1"/>
</dbReference>
<dbReference type="Pfam" id="PF07963">
    <property type="entry name" value="N_methyl"/>
    <property type="match status" value="1"/>
</dbReference>
<sequence length="153" mass="17179">MNRACLKKETGYTLLELLVALAILSLLTLTLLSTGFSSRDPLSQAAYEAECEEILYALLQYQNESIMDGYRREVRFRDAGIQIIWTINGVIHRDYIPVETMTFAGDYTAGDVLIFYDHGTVSRAGTLSLQGHNGMIRKIIVQLGNGRIYLNEP</sequence>
<protein>
    <submittedName>
        <fullName evidence="1">Prepilin-type N-terminal cleavage/methylation domain-containing protein</fullName>
    </submittedName>
</protein>
<dbReference type="InterPro" id="IPR045584">
    <property type="entry name" value="Pilin-like"/>
</dbReference>
<dbReference type="NCBIfam" id="TIGR02532">
    <property type="entry name" value="IV_pilin_GFxxxE"/>
    <property type="match status" value="1"/>
</dbReference>
<evidence type="ECO:0000313" key="2">
    <source>
        <dbReference type="Proteomes" id="UP000622405"/>
    </source>
</evidence>
<proteinExistence type="predicted"/>
<comment type="caution">
    <text evidence="1">The sequence shown here is derived from an EMBL/GenBank/DDBJ whole genome shotgun (WGS) entry which is preliminary data.</text>
</comment>
<dbReference type="PROSITE" id="PS00409">
    <property type="entry name" value="PROKAR_NTER_METHYL"/>
    <property type="match status" value="1"/>
</dbReference>
<name>A0ABR6YVP9_9FIRM</name>
<dbReference type="PIRSF" id="PIRSF021292">
    <property type="entry name" value="Competence_ComGD"/>
    <property type="match status" value="1"/>
</dbReference>